<dbReference type="Pfam" id="PF25975">
    <property type="entry name" value="CzcB_C"/>
    <property type="match status" value="1"/>
</dbReference>
<gene>
    <name evidence="9" type="ORF">A3F84_23770</name>
</gene>
<comment type="similarity">
    <text evidence="2">Belongs to the membrane fusion protein (MFP) (TC 8.A.1) family.</text>
</comment>
<feature type="domain" description="Multidrug resistance protein MdtA-like barrel-sandwich hybrid" evidence="6">
    <location>
        <begin position="63"/>
        <end position="221"/>
    </location>
</feature>
<dbReference type="SUPFAM" id="SSF111369">
    <property type="entry name" value="HlyD-like secretion proteins"/>
    <property type="match status" value="1"/>
</dbReference>
<dbReference type="InterPro" id="IPR058625">
    <property type="entry name" value="MdtA-like_BSH"/>
</dbReference>
<proteinExistence type="inferred from homology"/>
<evidence type="ECO:0000313" key="9">
    <source>
        <dbReference type="EMBL" id="OGG46250.1"/>
    </source>
</evidence>
<feature type="domain" description="CzcB-like C-terminal circularly permuted SH3-like" evidence="7">
    <location>
        <begin position="344"/>
        <end position="387"/>
    </location>
</feature>
<protein>
    <recommendedName>
        <fullName evidence="11">RND efflux pump membrane fusion protein barrel-sandwich domain-containing protein</fullName>
    </recommendedName>
</protein>
<dbReference type="Pfam" id="PF25917">
    <property type="entry name" value="BSH_RND"/>
    <property type="match status" value="1"/>
</dbReference>
<evidence type="ECO:0000259" key="7">
    <source>
        <dbReference type="Pfam" id="PF25975"/>
    </source>
</evidence>
<dbReference type="Gene3D" id="2.40.50.100">
    <property type="match status" value="1"/>
</dbReference>
<dbReference type="InterPro" id="IPR058636">
    <property type="entry name" value="Beta-barrel_YknX"/>
</dbReference>
<evidence type="ECO:0000256" key="1">
    <source>
        <dbReference type="ARBA" id="ARBA00004196"/>
    </source>
</evidence>
<evidence type="ECO:0000256" key="5">
    <source>
        <dbReference type="SAM" id="Phobius"/>
    </source>
</evidence>
<dbReference type="Gene3D" id="2.40.420.20">
    <property type="match status" value="1"/>
</dbReference>
<evidence type="ECO:0000313" key="10">
    <source>
        <dbReference type="Proteomes" id="UP000178606"/>
    </source>
</evidence>
<comment type="caution">
    <text evidence="9">The sequence shown here is derived from an EMBL/GenBank/DDBJ whole genome shotgun (WGS) entry which is preliminary data.</text>
</comment>
<keyword evidence="5" id="KW-0812">Transmembrane</keyword>
<dbReference type="GO" id="GO:0030313">
    <property type="term" value="C:cell envelope"/>
    <property type="evidence" value="ECO:0007669"/>
    <property type="project" value="UniProtKB-SubCell"/>
</dbReference>
<dbReference type="Pfam" id="PF25990">
    <property type="entry name" value="Beta-barrel_YknX"/>
    <property type="match status" value="1"/>
</dbReference>
<evidence type="ECO:0008006" key="11">
    <source>
        <dbReference type="Google" id="ProtNLM"/>
    </source>
</evidence>
<evidence type="ECO:0000256" key="4">
    <source>
        <dbReference type="SAM" id="MobiDB-lite"/>
    </source>
</evidence>
<keyword evidence="5" id="KW-1133">Transmembrane helix</keyword>
<sequence>MNLKRVGRRKKVVIGVVLLAVVGGAVYLNLKQEKKKDTTETVKVKRGSVVDKLTEVGTIQLVRTITVKSTVSGEVVSLGAEAGDFVHAGQVLAVITPDPNQTLQLYNKRSSVRQGQVDLEQVSRDLARKKKLLERNLVSPQEVEQAQQRFMQVQNAYRLSRMELEILETKANITHEEGAVNADGQVDSKMDNVRILSPASGIVTRRAVEVGEMVVSGISSTLAGTEMFQIGDPSELIVRSDISEVDVGKMRAGLPVNIVVDAYPDTTFKGSVLRVAPVGRQRPGTTIVSFETEIQVLDRDPRLRQGMSCDIDVVFASRDSTLFLPVEAALETFGQEEGKVKGKRGRFFVYKKEGDDFVQREVSVGLETGTRVEITSGIDADDEVAADAEKMRKRQEEEQKKKEREKKAEKKAEKKSKE</sequence>
<name>A0A1F6CB23_HANXR</name>
<dbReference type="EMBL" id="MFKF01000329">
    <property type="protein sequence ID" value="OGG46250.1"/>
    <property type="molecule type" value="Genomic_DNA"/>
</dbReference>
<dbReference type="AlphaFoldDB" id="A0A1F6CB23"/>
<evidence type="ECO:0000256" key="3">
    <source>
        <dbReference type="ARBA" id="ARBA00023054"/>
    </source>
</evidence>
<dbReference type="Gene3D" id="1.10.287.470">
    <property type="entry name" value="Helix hairpin bin"/>
    <property type="match status" value="1"/>
</dbReference>
<reference evidence="9 10" key="1">
    <citation type="journal article" date="2016" name="Nat. Commun.">
        <title>Thousands of microbial genomes shed light on interconnected biogeochemical processes in an aquifer system.</title>
        <authorList>
            <person name="Anantharaman K."/>
            <person name="Brown C.T."/>
            <person name="Hug L.A."/>
            <person name="Sharon I."/>
            <person name="Castelle C.J."/>
            <person name="Probst A.J."/>
            <person name="Thomas B.C."/>
            <person name="Singh A."/>
            <person name="Wilkins M.J."/>
            <person name="Karaoz U."/>
            <person name="Brodie E.L."/>
            <person name="Williams K.H."/>
            <person name="Hubbard S.S."/>
            <person name="Banfield J.F."/>
        </authorList>
    </citation>
    <scope>NUCLEOTIDE SEQUENCE [LARGE SCALE GENOMIC DNA]</scope>
    <source>
        <strain evidence="10">RIFCSPLOWO2_12_FULL_64_10</strain>
    </source>
</reference>
<dbReference type="NCBIfam" id="TIGR01730">
    <property type="entry name" value="RND_mfp"/>
    <property type="match status" value="1"/>
</dbReference>
<feature type="transmembrane region" description="Helical" evidence="5">
    <location>
        <begin position="12"/>
        <end position="30"/>
    </location>
</feature>
<dbReference type="InterPro" id="IPR050465">
    <property type="entry name" value="UPF0194_transport"/>
</dbReference>
<dbReference type="Gene3D" id="2.40.30.170">
    <property type="match status" value="1"/>
</dbReference>
<keyword evidence="5" id="KW-0472">Membrane</keyword>
<evidence type="ECO:0000259" key="8">
    <source>
        <dbReference type="Pfam" id="PF25990"/>
    </source>
</evidence>
<dbReference type="InterPro" id="IPR006143">
    <property type="entry name" value="RND_pump_MFP"/>
</dbReference>
<dbReference type="Proteomes" id="UP000178606">
    <property type="component" value="Unassembled WGS sequence"/>
</dbReference>
<dbReference type="PANTHER" id="PTHR32347">
    <property type="entry name" value="EFFLUX SYSTEM COMPONENT YKNX-RELATED"/>
    <property type="match status" value="1"/>
</dbReference>
<feature type="compositionally biased region" description="Basic and acidic residues" evidence="4">
    <location>
        <begin position="387"/>
        <end position="418"/>
    </location>
</feature>
<feature type="region of interest" description="Disordered" evidence="4">
    <location>
        <begin position="377"/>
        <end position="418"/>
    </location>
</feature>
<keyword evidence="3" id="KW-0175">Coiled coil</keyword>
<dbReference type="GO" id="GO:0022857">
    <property type="term" value="F:transmembrane transporter activity"/>
    <property type="evidence" value="ECO:0007669"/>
    <property type="project" value="InterPro"/>
</dbReference>
<feature type="domain" description="YknX-like beta-barrel" evidence="8">
    <location>
        <begin position="236"/>
        <end position="312"/>
    </location>
</feature>
<dbReference type="GO" id="GO:0016020">
    <property type="term" value="C:membrane"/>
    <property type="evidence" value="ECO:0007669"/>
    <property type="project" value="InterPro"/>
</dbReference>
<organism evidence="9 10">
    <name type="scientific">Handelsmanbacteria sp. (strain RIFCSPLOWO2_12_FULL_64_10)</name>
    <dbReference type="NCBI Taxonomy" id="1817868"/>
    <lineage>
        <taxon>Bacteria</taxon>
        <taxon>Candidatus Handelsmaniibacteriota</taxon>
    </lineage>
</organism>
<dbReference type="InterPro" id="IPR058649">
    <property type="entry name" value="CzcB_C"/>
</dbReference>
<evidence type="ECO:0000259" key="6">
    <source>
        <dbReference type="Pfam" id="PF25917"/>
    </source>
</evidence>
<comment type="subcellular location">
    <subcellularLocation>
        <location evidence="1">Cell envelope</location>
    </subcellularLocation>
</comment>
<evidence type="ECO:0000256" key="2">
    <source>
        <dbReference type="ARBA" id="ARBA00009477"/>
    </source>
</evidence>
<accession>A0A1F6CB23</accession>